<keyword evidence="2" id="KW-1185">Reference proteome</keyword>
<sequence length="1038" mass="115030">MRSSPDKASYGGEASLPAGGVLVAFAGTQAPFERDRLTPLLCIRSSVNLEIAPRLEHVNADVGYHAIVKENSRNVEIMPRIRVLDAKVCRFLVTNKRHGEAPFEVRITDEATGKAELFAKKELNCEKHRNYKFDIAAVGCNGLVSENVTVHLTVDDVNEFAPRWEEESYQGSVDEGRPPHERVLRVRALDADCTPKNSEICKYDILDTHVPFSIDSEGTIWTTEPLDWEASSNHIFQVVAFDCSMKQSHPVTVTIKVNRVCKVGWKGMEEHVEYTPGSGRRALFPDAQLELCEGACEPEQLSARLTLATRHVGKGCDRDTYSVDSQRKLCVQVPAQDSVDLLPSPGVGAEWTQGLPTDEGRESDQIYEFDGATNAVVIPESTVSHNLTNVFTVGFWMRHRAPTSHNASHLKEHVLCNSDDHRMSRHHTALFLRNCRLILLLRREPTQEQANKFTPAEWRWKTPEVCDDRWHHYAVSVNFPEASLYVDGRPFKVTANNPEIVDDWPLHQTKNINTTFVVGACWQGKDNKMAFHFRGYLTGLSVLRGRTESPDVLSCLHRCKEWLDIPPADSQAAGTEVTSNSERSEVTVTARDQDTLEDLVSRVAYVNSRDFPTPGRRTVQVATTVMCSNGKAQKVPPVESWVTILAAEQPSITINGTPNLAREYEPFKQGIELFASVFISVGRERPTTTQASTASSSSQEDEDDDDEEDNQVSPPAASQRPGRLDSCSVQVYPPLNPDHEHFQLPSYMMAHLGIHHRESKDGLVIYGADKVQHYENVLRQILYFNKKPAYYLNRAFKLVCSELNGRFVSNEYIQTLTVIHPRPESPSQHETAAPATGAMRTTPASPSSSRPMAPAAPAMAAHAQVASHSVEAKPAKTHAGKYVELLDGGASEALAKSSASHAVTIIIVVCVGFLVFMIVLGVIRIRAAHQHQQHRQGSSRLRSGDDQDQEMAWDDSSLTITVNPMDQITEERESRRSVGASAGSGSSNGRRAAAEDDDSDSSDDGSSYHEESEEEEGAPPEKAKAKGDLEWDDSTLTF</sequence>
<gene>
    <name evidence="1" type="ORF">HPB50_016810</name>
</gene>
<reference evidence="1" key="1">
    <citation type="submission" date="2020-05" db="EMBL/GenBank/DDBJ databases">
        <title>Large-scale comparative analyses of tick genomes elucidate their genetic diversity and vector capacities.</title>
        <authorList>
            <person name="Jia N."/>
            <person name="Wang J."/>
            <person name="Shi W."/>
            <person name="Du L."/>
            <person name="Sun Y."/>
            <person name="Zhan W."/>
            <person name="Jiang J."/>
            <person name="Wang Q."/>
            <person name="Zhang B."/>
            <person name="Ji P."/>
            <person name="Sakyi L.B."/>
            <person name="Cui X."/>
            <person name="Yuan T."/>
            <person name="Jiang B."/>
            <person name="Yang W."/>
            <person name="Lam T.T.-Y."/>
            <person name="Chang Q."/>
            <person name="Ding S."/>
            <person name="Wang X."/>
            <person name="Zhu J."/>
            <person name="Ruan X."/>
            <person name="Zhao L."/>
            <person name="Wei J."/>
            <person name="Que T."/>
            <person name="Du C."/>
            <person name="Cheng J."/>
            <person name="Dai P."/>
            <person name="Han X."/>
            <person name="Huang E."/>
            <person name="Gao Y."/>
            <person name="Liu J."/>
            <person name="Shao H."/>
            <person name="Ye R."/>
            <person name="Li L."/>
            <person name="Wei W."/>
            <person name="Wang X."/>
            <person name="Wang C."/>
            <person name="Yang T."/>
            <person name="Huo Q."/>
            <person name="Li W."/>
            <person name="Guo W."/>
            <person name="Chen H."/>
            <person name="Zhou L."/>
            <person name="Ni X."/>
            <person name="Tian J."/>
            <person name="Zhou Y."/>
            <person name="Sheng Y."/>
            <person name="Liu T."/>
            <person name="Pan Y."/>
            <person name="Xia L."/>
            <person name="Li J."/>
            <person name="Zhao F."/>
            <person name="Cao W."/>
        </authorList>
    </citation>
    <scope>NUCLEOTIDE SEQUENCE</scope>
    <source>
        <strain evidence="1">Hyas-2018</strain>
    </source>
</reference>
<evidence type="ECO:0000313" key="1">
    <source>
        <dbReference type="EMBL" id="KAH6933622.1"/>
    </source>
</evidence>
<dbReference type="EMBL" id="CM023484">
    <property type="protein sequence ID" value="KAH6933622.1"/>
    <property type="molecule type" value="Genomic_DNA"/>
</dbReference>
<comment type="caution">
    <text evidence="1">The sequence shown here is derived from an EMBL/GenBank/DDBJ whole genome shotgun (WGS) entry which is preliminary data.</text>
</comment>
<protein>
    <submittedName>
        <fullName evidence="1">Uncharacterized protein</fullName>
    </submittedName>
</protein>
<name>A0ACB7SKG0_HYAAI</name>
<accession>A0ACB7SKG0</accession>
<evidence type="ECO:0000313" key="2">
    <source>
        <dbReference type="Proteomes" id="UP000821845"/>
    </source>
</evidence>
<dbReference type="Proteomes" id="UP000821845">
    <property type="component" value="Chromosome 4"/>
</dbReference>
<proteinExistence type="predicted"/>
<organism evidence="1 2">
    <name type="scientific">Hyalomma asiaticum</name>
    <name type="common">Tick</name>
    <dbReference type="NCBI Taxonomy" id="266040"/>
    <lineage>
        <taxon>Eukaryota</taxon>
        <taxon>Metazoa</taxon>
        <taxon>Ecdysozoa</taxon>
        <taxon>Arthropoda</taxon>
        <taxon>Chelicerata</taxon>
        <taxon>Arachnida</taxon>
        <taxon>Acari</taxon>
        <taxon>Parasitiformes</taxon>
        <taxon>Ixodida</taxon>
        <taxon>Ixodoidea</taxon>
        <taxon>Ixodidae</taxon>
        <taxon>Hyalomminae</taxon>
        <taxon>Hyalomma</taxon>
    </lineage>
</organism>